<dbReference type="EMBL" id="CAMPGE010009623">
    <property type="protein sequence ID" value="CAI2368490.1"/>
    <property type="molecule type" value="Genomic_DNA"/>
</dbReference>
<keyword evidence="1" id="KW-0472">Membrane</keyword>
<protein>
    <submittedName>
        <fullName evidence="2">Uncharacterized protein</fullName>
    </submittedName>
</protein>
<organism evidence="2 3">
    <name type="scientific">Euplotes crassus</name>
    <dbReference type="NCBI Taxonomy" id="5936"/>
    <lineage>
        <taxon>Eukaryota</taxon>
        <taxon>Sar</taxon>
        <taxon>Alveolata</taxon>
        <taxon>Ciliophora</taxon>
        <taxon>Intramacronucleata</taxon>
        <taxon>Spirotrichea</taxon>
        <taxon>Hypotrichia</taxon>
        <taxon>Euplotida</taxon>
        <taxon>Euplotidae</taxon>
        <taxon>Moneuplotes</taxon>
    </lineage>
</organism>
<reference evidence="2" key="1">
    <citation type="submission" date="2023-07" db="EMBL/GenBank/DDBJ databases">
        <authorList>
            <consortium name="AG Swart"/>
            <person name="Singh M."/>
            <person name="Singh A."/>
            <person name="Seah K."/>
            <person name="Emmerich C."/>
        </authorList>
    </citation>
    <scope>NUCLEOTIDE SEQUENCE</scope>
    <source>
        <strain evidence="2">DP1</strain>
    </source>
</reference>
<gene>
    <name evidence="2" type="ORF">ECRASSUSDP1_LOCUS9783</name>
</gene>
<keyword evidence="1" id="KW-1133">Transmembrane helix</keyword>
<dbReference type="AlphaFoldDB" id="A0AAD1UPK3"/>
<feature type="transmembrane region" description="Helical" evidence="1">
    <location>
        <begin position="15"/>
        <end position="34"/>
    </location>
</feature>
<sequence length="109" mass="12548">MVPIILKLFLNSETLISLFLLFCAHPYTLWILCVKVGSSKFTDVAAPGEWPHILITKFFHIQGNLSKSIFIGFGLNFLKLKIEVIISLSCRHLSRGFYWCLHPNYCLNF</sequence>
<evidence type="ECO:0000256" key="1">
    <source>
        <dbReference type="SAM" id="Phobius"/>
    </source>
</evidence>
<proteinExistence type="predicted"/>
<accession>A0AAD1UPK3</accession>
<name>A0AAD1UPK3_EUPCR</name>
<keyword evidence="3" id="KW-1185">Reference proteome</keyword>
<evidence type="ECO:0000313" key="3">
    <source>
        <dbReference type="Proteomes" id="UP001295684"/>
    </source>
</evidence>
<dbReference type="Proteomes" id="UP001295684">
    <property type="component" value="Unassembled WGS sequence"/>
</dbReference>
<keyword evidence="1" id="KW-0812">Transmembrane</keyword>
<comment type="caution">
    <text evidence="2">The sequence shown here is derived from an EMBL/GenBank/DDBJ whole genome shotgun (WGS) entry which is preliminary data.</text>
</comment>
<evidence type="ECO:0000313" key="2">
    <source>
        <dbReference type="EMBL" id="CAI2368490.1"/>
    </source>
</evidence>